<feature type="domain" description="PiggyBac transposable element-derived protein" evidence="1">
    <location>
        <begin position="1"/>
        <end position="76"/>
    </location>
</feature>
<dbReference type="OMA" id="NAFRNTW"/>
<sequence length="77" mass="9146">MSGRRFELLMSYLHLNDSKKMPDRDSSNYDKLYKIHPLLDRVVNAFRNTWTPRQNLSVDESIIAVKGRLSWVQHMPK</sequence>
<reference evidence="2" key="1">
    <citation type="submission" date="2017-05" db="UniProtKB">
        <authorList>
            <consortium name="EnsemblMetazoa"/>
        </authorList>
    </citation>
    <scope>IDENTIFICATION</scope>
</reference>
<dbReference type="InParanoid" id="A0A1X7T972"/>
<dbReference type="STRING" id="400682.A0A1X7T972"/>
<organism evidence="2">
    <name type="scientific">Amphimedon queenslandica</name>
    <name type="common">Sponge</name>
    <dbReference type="NCBI Taxonomy" id="400682"/>
    <lineage>
        <taxon>Eukaryota</taxon>
        <taxon>Metazoa</taxon>
        <taxon>Porifera</taxon>
        <taxon>Demospongiae</taxon>
        <taxon>Heteroscleromorpha</taxon>
        <taxon>Haplosclerida</taxon>
        <taxon>Niphatidae</taxon>
        <taxon>Amphimedon</taxon>
    </lineage>
</organism>
<evidence type="ECO:0000259" key="1">
    <source>
        <dbReference type="Pfam" id="PF13843"/>
    </source>
</evidence>
<name>A0A1X7T972_AMPQE</name>
<dbReference type="PANTHER" id="PTHR46599:SF2">
    <property type="entry name" value="PIGGYBAC TRANSPOSABLE ELEMENT-DERIVED PROTEIN 4-LIKE"/>
    <property type="match status" value="1"/>
</dbReference>
<proteinExistence type="predicted"/>
<dbReference type="PANTHER" id="PTHR46599">
    <property type="entry name" value="PIGGYBAC TRANSPOSABLE ELEMENT-DERIVED PROTEIN 4"/>
    <property type="match status" value="1"/>
</dbReference>
<evidence type="ECO:0000313" key="2">
    <source>
        <dbReference type="EnsemblMetazoa" id="Aqu2.1.11087_001"/>
    </source>
</evidence>
<dbReference type="Pfam" id="PF13843">
    <property type="entry name" value="DDE_Tnp_1_7"/>
    <property type="match status" value="1"/>
</dbReference>
<protein>
    <recommendedName>
        <fullName evidence="1">PiggyBac transposable element-derived protein domain-containing protein</fullName>
    </recommendedName>
</protein>
<dbReference type="EnsemblMetazoa" id="Aqu2.1.11087_001">
    <property type="protein sequence ID" value="Aqu2.1.11087_001"/>
    <property type="gene ID" value="Aqu2.1.11087"/>
</dbReference>
<dbReference type="InterPro" id="IPR029526">
    <property type="entry name" value="PGBD"/>
</dbReference>
<accession>A0A1X7T972</accession>
<dbReference type="AlphaFoldDB" id="A0A1X7T972"/>